<comment type="caution">
    <text evidence="2">The sequence shown here is derived from an EMBL/GenBank/DDBJ whole genome shotgun (WGS) entry which is preliminary data.</text>
</comment>
<accession>A0A1G2GZT2</accession>
<name>A0A1G2GZT2_9BACT</name>
<sequence length="132" mass="14033">MKSLKGKTIVLFFIFFAMVIPFFSFADIGPSTITAKIDNPLSADSLFCFLKDTLDVFLTIGIIIAVLFMVYAGFLFVTARGDTAQLTTAKKAFLGAVIGTAIIMGVWVIAQAIVGTVNAIRPGTASISLTCP</sequence>
<keyword evidence="1" id="KW-1133">Transmembrane helix</keyword>
<gene>
    <name evidence="2" type="ORF">A3J04_04160</name>
</gene>
<dbReference type="InterPro" id="IPR043993">
    <property type="entry name" value="T4SS_pilin"/>
</dbReference>
<feature type="transmembrane region" description="Helical" evidence="1">
    <location>
        <begin position="56"/>
        <end position="80"/>
    </location>
</feature>
<dbReference type="Pfam" id="PF18895">
    <property type="entry name" value="T4SS_pilin"/>
    <property type="match status" value="1"/>
</dbReference>
<feature type="transmembrane region" description="Helical" evidence="1">
    <location>
        <begin position="92"/>
        <end position="114"/>
    </location>
</feature>
<evidence type="ECO:0000256" key="1">
    <source>
        <dbReference type="SAM" id="Phobius"/>
    </source>
</evidence>
<dbReference type="STRING" id="1802129.A3J04_04160"/>
<evidence type="ECO:0000313" key="2">
    <source>
        <dbReference type="EMBL" id="OGZ55713.1"/>
    </source>
</evidence>
<dbReference type="EMBL" id="MHNZ01000029">
    <property type="protein sequence ID" value="OGZ55713.1"/>
    <property type="molecule type" value="Genomic_DNA"/>
</dbReference>
<dbReference type="Proteomes" id="UP000177954">
    <property type="component" value="Unassembled WGS sequence"/>
</dbReference>
<keyword evidence="1" id="KW-0812">Transmembrane</keyword>
<keyword evidence="1" id="KW-0472">Membrane</keyword>
<organism evidence="2 3">
    <name type="scientific">Candidatus Ryanbacteria bacterium RIFCSPLOWO2_02_FULL_47_14</name>
    <dbReference type="NCBI Taxonomy" id="1802129"/>
    <lineage>
        <taxon>Bacteria</taxon>
        <taxon>Candidatus Ryaniibacteriota</taxon>
    </lineage>
</organism>
<proteinExistence type="predicted"/>
<protein>
    <submittedName>
        <fullName evidence="2">Uncharacterized protein</fullName>
    </submittedName>
</protein>
<reference evidence="2 3" key="1">
    <citation type="journal article" date="2016" name="Nat. Commun.">
        <title>Thousands of microbial genomes shed light on interconnected biogeochemical processes in an aquifer system.</title>
        <authorList>
            <person name="Anantharaman K."/>
            <person name="Brown C.T."/>
            <person name="Hug L.A."/>
            <person name="Sharon I."/>
            <person name="Castelle C.J."/>
            <person name="Probst A.J."/>
            <person name="Thomas B.C."/>
            <person name="Singh A."/>
            <person name="Wilkins M.J."/>
            <person name="Karaoz U."/>
            <person name="Brodie E.L."/>
            <person name="Williams K.H."/>
            <person name="Hubbard S.S."/>
            <person name="Banfield J.F."/>
        </authorList>
    </citation>
    <scope>NUCLEOTIDE SEQUENCE [LARGE SCALE GENOMIC DNA]</scope>
</reference>
<evidence type="ECO:0000313" key="3">
    <source>
        <dbReference type="Proteomes" id="UP000177954"/>
    </source>
</evidence>
<dbReference type="AlphaFoldDB" id="A0A1G2GZT2"/>